<keyword evidence="2" id="KW-1133">Transmembrane helix</keyword>
<dbReference type="AlphaFoldDB" id="A0A4C2E7S7"/>
<accession>A0A4C2E7S7</accession>
<evidence type="ECO:0000256" key="2">
    <source>
        <dbReference type="SAM" id="Phobius"/>
    </source>
</evidence>
<organism evidence="3 4">
    <name type="scientific">Zygosaccharomyces mellis</name>
    <dbReference type="NCBI Taxonomy" id="42258"/>
    <lineage>
        <taxon>Eukaryota</taxon>
        <taxon>Fungi</taxon>
        <taxon>Dikarya</taxon>
        <taxon>Ascomycota</taxon>
        <taxon>Saccharomycotina</taxon>
        <taxon>Saccharomycetes</taxon>
        <taxon>Saccharomycetales</taxon>
        <taxon>Saccharomycetaceae</taxon>
        <taxon>Zygosaccharomyces</taxon>
    </lineage>
</organism>
<feature type="compositionally biased region" description="Acidic residues" evidence="1">
    <location>
        <begin position="101"/>
        <end position="115"/>
    </location>
</feature>
<evidence type="ECO:0000313" key="3">
    <source>
        <dbReference type="EMBL" id="GCE98839.1"/>
    </source>
</evidence>
<dbReference type="EMBL" id="BIMX01000006">
    <property type="protein sequence ID" value="GCE98839.1"/>
    <property type="molecule type" value="Genomic_DNA"/>
</dbReference>
<name>A0A4C2E7S7_9SACH</name>
<feature type="compositionally biased region" description="Polar residues" evidence="1">
    <location>
        <begin position="134"/>
        <end position="144"/>
    </location>
</feature>
<sequence>MNGLPNIPANYLPSKRSQLVSRNRIAKINELYEQKQKQHQDSVVSNNSTSVVSEDNCIPIHGLPTYRASGQYNVDEPSTTVKHEELPNNFIANATSSPQEPDPEPENAKDEDYEDELKFTPKLKSRRSLLTMRKNFQQKANSPISDDESSAMEGVSTPLPKVRRRLWSLRKSLGDPLPLPYLTKNSNSINGEHREPISKSQHPASSSSVDEKRQVMESKWRKLISQDKSMLESRLEELRKPSLPSAVPPPPSRSNLPTLAPQLASLPAPSPSPQSLEELQQEIISNRQKLDEIIGLLNQRQKPSLQFPSIKFHYRWKEFTFWTLCIITLILCNFYVYYYL</sequence>
<feature type="compositionally biased region" description="Polar residues" evidence="1">
    <location>
        <begin position="198"/>
        <end position="208"/>
    </location>
</feature>
<keyword evidence="2" id="KW-0812">Transmembrane</keyword>
<evidence type="ECO:0000256" key="1">
    <source>
        <dbReference type="SAM" id="MobiDB-lite"/>
    </source>
</evidence>
<reference evidence="3 4" key="1">
    <citation type="submission" date="2019-01" db="EMBL/GenBank/DDBJ databases">
        <title>Draft Genome Sequencing of Zygosaccharomyces mellis Ca-7.</title>
        <authorList>
            <person name="Shiwa Y."/>
            <person name="Kanesaki Y."/>
            <person name="Ishige T."/>
            <person name="Mura K."/>
            <person name="Hori T."/>
            <person name="Tamura T."/>
        </authorList>
    </citation>
    <scope>NUCLEOTIDE SEQUENCE [LARGE SCALE GENOMIC DNA]</scope>
    <source>
        <strain evidence="3 4">Ca-7</strain>
    </source>
</reference>
<evidence type="ECO:0000313" key="4">
    <source>
        <dbReference type="Proteomes" id="UP000301737"/>
    </source>
</evidence>
<keyword evidence="4" id="KW-1185">Reference proteome</keyword>
<feature type="region of interest" description="Disordered" evidence="1">
    <location>
        <begin position="235"/>
        <end position="275"/>
    </location>
</feature>
<feature type="region of interest" description="Disordered" evidence="1">
    <location>
        <begin position="92"/>
        <end position="157"/>
    </location>
</feature>
<dbReference type="Proteomes" id="UP000301737">
    <property type="component" value="Unassembled WGS sequence"/>
</dbReference>
<feature type="compositionally biased region" description="Low complexity" evidence="1">
    <location>
        <begin position="253"/>
        <end position="275"/>
    </location>
</feature>
<comment type="caution">
    <text evidence="3">The sequence shown here is derived from an EMBL/GenBank/DDBJ whole genome shotgun (WGS) entry which is preliminary data.</text>
</comment>
<feature type="region of interest" description="Disordered" evidence="1">
    <location>
        <begin position="176"/>
        <end position="213"/>
    </location>
</feature>
<feature type="transmembrane region" description="Helical" evidence="2">
    <location>
        <begin position="319"/>
        <end position="338"/>
    </location>
</feature>
<gene>
    <name evidence="3" type="ORF">ZYGM_004497</name>
</gene>
<proteinExistence type="predicted"/>
<protein>
    <submittedName>
        <fullName evidence="3">Uncharacterized protein</fullName>
    </submittedName>
</protein>
<dbReference type="OrthoDB" id="4053921at2759"/>
<keyword evidence="2" id="KW-0472">Membrane</keyword>